<organism evidence="2 3">
    <name type="scientific">Parasponia andersonii</name>
    <name type="common">Sponia andersonii</name>
    <dbReference type="NCBI Taxonomy" id="3476"/>
    <lineage>
        <taxon>Eukaryota</taxon>
        <taxon>Viridiplantae</taxon>
        <taxon>Streptophyta</taxon>
        <taxon>Embryophyta</taxon>
        <taxon>Tracheophyta</taxon>
        <taxon>Spermatophyta</taxon>
        <taxon>Magnoliopsida</taxon>
        <taxon>eudicotyledons</taxon>
        <taxon>Gunneridae</taxon>
        <taxon>Pentapetalae</taxon>
        <taxon>rosids</taxon>
        <taxon>fabids</taxon>
        <taxon>Rosales</taxon>
        <taxon>Cannabaceae</taxon>
        <taxon>Parasponia</taxon>
    </lineage>
</organism>
<proteinExistence type="predicted"/>
<dbReference type="EMBL" id="JXTB01000197">
    <property type="protein sequence ID" value="PON54228.1"/>
    <property type="molecule type" value="Genomic_DNA"/>
</dbReference>
<dbReference type="Proteomes" id="UP000237105">
    <property type="component" value="Unassembled WGS sequence"/>
</dbReference>
<gene>
    <name evidence="2" type="ORF">PanWU01x14_196180</name>
</gene>
<protein>
    <submittedName>
        <fullName evidence="2">Uncharacterized protein</fullName>
    </submittedName>
</protein>
<name>A0A2P5BZK5_PARAD</name>
<comment type="caution">
    <text evidence="2">The sequence shown here is derived from an EMBL/GenBank/DDBJ whole genome shotgun (WGS) entry which is preliminary data.</text>
</comment>
<keyword evidence="1" id="KW-0812">Transmembrane</keyword>
<keyword evidence="3" id="KW-1185">Reference proteome</keyword>
<evidence type="ECO:0000256" key="1">
    <source>
        <dbReference type="SAM" id="Phobius"/>
    </source>
</evidence>
<evidence type="ECO:0000313" key="3">
    <source>
        <dbReference type="Proteomes" id="UP000237105"/>
    </source>
</evidence>
<feature type="transmembrane region" description="Helical" evidence="1">
    <location>
        <begin position="60"/>
        <end position="81"/>
    </location>
</feature>
<reference evidence="3" key="1">
    <citation type="submission" date="2016-06" db="EMBL/GenBank/DDBJ databases">
        <title>Parallel loss of symbiosis genes in relatives of nitrogen-fixing non-legume Parasponia.</title>
        <authorList>
            <person name="Van Velzen R."/>
            <person name="Holmer R."/>
            <person name="Bu F."/>
            <person name="Rutten L."/>
            <person name="Van Zeijl A."/>
            <person name="Liu W."/>
            <person name="Santuari L."/>
            <person name="Cao Q."/>
            <person name="Sharma T."/>
            <person name="Shen D."/>
            <person name="Roswanjaya Y."/>
            <person name="Wardhani T."/>
            <person name="Kalhor M.S."/>
            <person name="Jansen J."/>
            <person name="Van den Hoogen J."/>
            <person name="Gungor B."/>
            <person name="Hartog M."/>
            <person name="Hontelez J."/>
            <person name="Verver J."/>
            <person name="Yang W.-C."/>
            <person name="Schijlen E."/>
            <person name="Repin R."/>
            <person name="Schilthuizen M."/>
            <person name="Schranz E."/>
            <person name="Heidstra R."/>
            <person name="Miyata K."/>
            <person name="Fedorova E."/>
            <person name="Kohlen W."/>
            <person name="Bisseling T."/>
            <person name="Smit S."/>
            <person name="Geurts R."/>
        </authorList>
    </citation>
    <scope>NUCLEOTIDE SEQUENCE [LARGE SCALE GENOMIC DNA]</scope>
    <source>
        <strain evidence="3">cv. WU1-14</strain>
    </source>
</reference>
<evidence type="ECO:0000313" key="2">
    <source>
        <dbReference type="EMBL" id="PON54228.1"/>
    </source>
</evidence>
<accession>A0A2P5BZK5</accession>
<sequence>MGLSVEGILRSKQLGIGCYDAALLTLMVLKPGNSLPNVSNCANNNQGPNYGGSYSLSLTLIYLVTLNVDYIICGITISLHIPAF</sequence>
<keyword evidence="1" id="KW-1133">Transmembrane helix</keyword>
<dbReference type="AlphaFoldDB" id="A0A2P5BZK5"/>
<keyword evidence="1" id="KW-0472">Membrane</keyword>
<dbReference type="OrthoDB" id="10522189at2759"/>